<sequence>MVPASGRAPPLLLQPAAFIPWQVRWLVGAGHSTNRSSATCERGAAGARRGGFGGAALSIKLLLLWSEVEWNNDENKVSCQIYCALCHHRFLVELARSSLGFVRSGERHRFGGNKDAQGGSFIDDRQALHGVWGCRMGPYPLPTRRSHRALPHTYQILIKNA</sequence>
<organism evidence="1">
    <name type="scientific">Oryza nivara</name>
    <name type="common">Indian wild rice</name>
    <name type="synonym">Oryza sativa f. spontanea</name>
    <dbReference type="NCBI Taxonomy" id="4536"/>
    <lineage>
        <taxon>Eukaryota</taxon>
        <taxon>Viridiplantae</taxon>
        <taxon>Streptophyta</taxon>
        <taxon>Embryophyta</taxon>
        <taxon>Tracheophyta</taxon>
        <taxon>Spermatophyta</taxon>
        <taxon>Magnoliopsida</taxon>
        <taxon>Liliopsida</taxon>
        <taxon>Poales</taxon>
        <taxon>Poaceae</taxon>
        <taxon>BOP clade</taxon>
        <taxon>Oryzoideae</taxon>
        <taxon>Oryzeae</taxon>
        <taxon>Oryzinae</taxon>
        <taxon>Oryza</taxon>
    </lineage>
</organism>
<dbReference type="AlphaFoldDB" id="A0A0E0GFV8"/>
<accession>A0A0E0GFV8</accession>
<evidence type="ECO:0000313" key="2">
    <source>
        <dbReference type="Proteomes" id="UP000006591"/>
    </source>
</evidence>
<dbReference type="Proteomes" id="UP000006591">
    <property type="component" value="Chromosome 3"/>
</dbReference>
<protein>
    <submittedName>
        <fullName evidence="1">Uncharacterized protein</fullName>
    </submittedName>
</protein>
<reference evidence="1" key="1">
    <citation type="submission" date="2015-04" db="UniProtKB">
        <authorList>
            <consortium name="EnsemblPlants"/>
        </authorList>
    </citation>
    <scope>IDENTIFICATION</scope>
    <source>
        <strain evidence="1">SL10</strain>
    </source>
</reference>
<dbReference type="Gramene" id="ONIVA03G00970.1">
    <property type="protein sequence ID" value="ONIVA03G00970.1"/>
    <property type="gene ID" value="ONIVA03G00970"/>
</dbReference>
<dbReference type="OMA" id="EVEWNND"/>
<proteinExistence type="predicted"/>
<name>A0A0E0GFV8_ORYNI</name>
<reference evidence="1" key="2">
    <citation type="submission" date="2018-04" db="EMBL/GenBank/DDBJ databases">
        <title>OnivRS2 (Oryza nivara Reference Sequence Version 2).</title>
        <authorList>
            <person name="Zhang J."/>
            <person name="Kudrna D."/>
            <person name="Lee S."/>
            <person name="Talag J."/>
            <person name="Rajasekar S."/>
            <person name="Welchert J."/>
            <person name="Hsing Y.-I."/>
            <person name="Wing R.A."/>
        </authorList>
    </citation>
    <scope>NUCLEOTIDE SEQUENCE [LARGE SCALE GENOMIC DNA]</scope>
    <source>
        <strain evidence="1">SL10</strain>
    </source>
</reference>
<dbReference type="EnsemblPlants" id="ONIVA03G00970.1">
    <property type="protein sequence ID" value="ONIVA03G00970.1"/>
    <property type="gene ID" value="ONIVA03G00970"/>
</dbReference>
<keyword evidence="2" id="KW-1185">Reference proteome</keyword>
<evidence type="ECO:0000313" key="1">
    <source>
        <dbReference type="EnsemblPlants" id="ONIVA03G00970.1"/>
    </source>
</evidence>
<dbReference type="HOGENOM" id="CLU_139431_0_0_1"/>